<keyword evidence="2" id="KW-0805">Transcription regulation</keyword>
<proteinExistence type="inferred from homology"/>
<dbReference type="GO" id="GO:0003700">
    <property type="term" value="F:DNA-binding transcription factor activity"/>
    <property type="evidence" value="ECO:0007669"/>
    <property type="project" value="InterPro"/>
</dbReference>
<dbReference type="SUPFAM" id="SSF53850">
    <property type="entry name" value="Periplasmic binding protein-like II"/>
    <property type="match status" value="1"/>
</dbReference>
<dbReference type="InterPro" id="IPR050950">
    <property type="entry name" value="HTH-type_LysR_regulators"/>
</dbReference>
<gene>
    <name evidence="6" type="ORF">D3H35_19365</name>
</gene>
<dbReference type="InterPro" id="IPR005119">
    <property type="entry name" value="LysR_subst-bd"/>
</dbReference>
<feature type="domain" description="HTH lysR-type" evidence="5">
    <location>
        <begin position="1"/>
        <end position="57"/>
    </location>
</feature>
<dbReference type="InterPro" id="IPR036388">
    <property type="entry name" value="WH-like_DNA-bd_sf"/>
</dbReference>
<name>A0A398CHS1_9BACL</name>
<evidence type="ECO:0000313" key="7">
    <source>
        <dbReference type="Proteomes" id="UP000266340"/>
    </source>
</evidence>
<dbReference type="RefSeq" id="WP_119150831.1">
    <property type="nucleotide sequence ID" value="NZ_JBHSOV010000035.1"/>
</dbReference>
<dbReference type="GO" id="GO:0005829">
    <property type="term" value="C:cytosol"/>
    <property type="evidence" value="ECO:0007669"/>
    <property type="project" value="TreeGrafter"/>
</dbReference>
<accession>A0A398CHS1</accession>
<sequence>MLEDMRIFATVVEHTSLNKAAERLNLSQPALSRRISRLEAELGVELFRRIGKRLELTAAGQLTYEFALELRRFHGSYLQKLNAFKSNEAVAVTIGASLTTLQTTLPWLITAMTAKHPELEIKAITGKSHEIASLVKERKIDFGLVGSTVEDDPSITSVPLFADHLMLVLPRAHYILERTHWEMADLNELPMILFTPGTWYRTLTDDLFRRNGVKPDIRMEIDSFEAIVRLLAASRAGTLLPKSYIRPQLLEDNDLYVVNVRGLERTKRTISLIHGDLAWFAPSVRYLIEETTAMFTRVSREPKTPS</sequence>
<dbReference type="EMBL" id="QXJM01000039">
    <property type="protein sequence ID" value="RIE02796.1"/>
    <property type="molecule type" value="Genomic_DNA"/>
</dbReference>
<dbReference type="Gene3D" id="1.10.10.10">
    <property type="entry name" value="Winged helix-like DNA-binding domain superfamily/Winged helix DNA-binding domain"/>
    <property type="match status" value="1"/>
</dbReference>
<dbReference type="PANTHER" id="PTHR30419">
    <property type="entry name" value="HTH-TYPE TRANSCRIPTIONAL REGULATOR YBHD"/>
    <property type="match status" value="1"/>
</dbReference>
<organism evidence="6 7">
    <name type="scientific">Cohnella faecalis</name>
    <dbReference type="NCBI Taxonomy" id="2315694"/>
    <lineage>
        <taxon>Bacteria</taxon>
        <taxon>Bacillati</taxon>
        <taxon>Bacillota</taxon>
        <taxon>Bacilli</taxon>
        <taxon>Bacillales</taxon>
        <taxon>Paenibacillaceae</taxon>
        <taxon>Cohnella</taxon>
    </lineage>
</organism>
<keyword evidence="3" id="KW-0238">DNA-binding</keyword>
<protein>
    <submittedName>
        <fullName evidence="6">LysR family transcriptional regulator</fullName>
    </submittedName>
</protein>
<dbReference type="InterPro" id="IPR000847">
    <property type="entry name" value="LysR_HTH_N"/>
</dbReference>
<dbReference type="Gene3D" id="3.40.190.290">
    <property type="match status" value="1"/>
</dbReference>
<comment type="similarity">
    <text evidence="1">Belongs to the LysR transcriptional regulatory family.</text>
</comment>
<evidence type="ECO:0000256" key="3">
    <source>
        <dbReference type="ARBA" id="ARBA00023125"/>
    </source>
</evidence>
<evidence type="ECO:0000256" key="2">
    <source>
        <dbReference type="ARBA" id="ARBA00023015"/>
    </source>
</evidence>
<dbReference type="Pfam" id="PF03466">
    <property type="entry name" value="LysR_substrate"/>
    <property type="match status" value="1"/>
</dbReference>
<dbReference type="PRINTS" id="PR00039">
    <property type="entry name" value="HTHLYSR"/>
</dbReference>
<dbReference type="OrthoDB" id="2659059at2"/>
<evidence type="ECO:0000256" key="4">
    <source>
        <dbReference type="ARBA" id="ARBA00023163"/>
    </source>
</evidence>
<keyword evidence="7" id="KW-1185">Reference proteome</keyword>
<dbReference type="CDD" id="cd05466">
    <property type="entry name" value="PBP2_LTTR_substrate"/>
    <property type="match status" value="1"/>
</dbReference>
<evidence type="ECO:0000259" key="5">
    <source>
        <dbReference type="PROSITE" id="PS50931"/>
    </source>
</evidence>
<dbReference type="AlphaFoldDB" id="A0A398CHS1"/>
<dbReference type="SUPFAM" id="SSF46785">
    <property type="entry name" value="Winged helix' DNA-binding domain"/>
    <property type="match status" value="1"/>
</dbReference>
<reference evidence="6 7" key="1">
    <citation type="submission" date="2018-09" db="EMBL/GenBank/DDBJ databases">
        <title>Cohnella cavernae sp. nov., isolated from a karst cave.</title>
        <authorList>
            <person name="Zhu H."/>
        </authorList>
    </citation>
    <scope>NUCLEOTIDE SEQUENCE [LARGE SCALE GENOMIC DNA]</scope>
    <source>
        <strain evidence="6 7">K2E09-144</strain>
    </source>
</reference>
<dbReference type="FunFam" id="1.10.10.10:FF:000001">
    <property type="entry name" value="LysR family transcriptional regulator"/>
    <property type="match status" value="1"/>
</dbReference>
<evidence type="ECO:0000256" key="1">
    <source>
        <dbReference type="ARBA" id="ARBA00009437"/>
    </source>
</evidence>
<keyword evidence="4" id="KW-0804">Transcription</keyword>
<dbReference type="GO" id="GO:0003677">
    <property type="term" value="F:DNA binding"/>
    <property type="evidence" value="ECO:0007669"/>
    <property type="project" value="UniProtKB-KW"/>
</dbReference>
<dbReference type="InterPro" id="IPR036390">
    <property type="entry name" value="WH_DNA-bd_sf"/>
</dbReference>
<dbReference type="PROSITE" id="PS50931">
    <property type="entry name" value="HTH_LYSR"/>
    <property type="match status" value="1"/>
</dbReference>
<dbReference type="Proteomes" id="UP000266340">
    <property type="component" value="Unassembled WGS sequence"/>
</dbReference>
<evidence type="ECO:0000313" key="6">
    <source>
        <dbReference type="EMBL" id="RIE02796.1"/>
    </source>
</evidence>
<dbReference type="Pfam" id="PF00126">
    <property type="entry name" value="HTH_1"/>
    <property type="match status" value="1"/>
</dbReference>
<comment type="caution">
    <text evidence="6">The sequence shown here is derived from an EMBL/GenBank/DDBJ whole genome shotgun (WGS) entry which is preliminary data.</text>
</comment>